<dbReference type="PRINTS" id="PR00149">
    <property type="entry name" value="FUMRATELYASE"/>
</dbReference>
<evidence type="ECO:0000256" key="2">
    <source>
        <dbReference type="ARBA" id="ARBA00004734"/>
    </source>
</evidence>
<dbReference type="InterPro" id="IPR038276">
    <property type="entry name" value="Floricaula/leafy_C_sf"/>
</dbReference>
<protein>
    <recommendedName>
        <fullName evidence="9">Adenylosuccinate lyase</fullName>
    </recommendedName>
</protein>
<dbReference type="PANTHER" id="PTHR43411:SF1">
    <property type="entry name" value="ADENYLOSUCCINATE LYASE"/>
    <property type="match status" value="1"/>
</dbReference>
<dbReference type="SUPFAM" id="SSF48557">
    <property type="entry name" value="L-aspartase-like"/>
    <property type="match status" value="1"/>
</dbReference>
<dbReference type="Gene3D" id="1.10.4180.10">
    <property type="entry name" value="Protein LEAFY"/>
    <property type="match status" value="1"/>
</dbReference>
<dbReference type="InterPro" id="IPR008948">
    <property type="entry name" value="L-Aspartase-like"/>
</dbReference>
<evidence type="ECO:0000313" key="7">
    <source>
        <dbReference type="EMBL" id="KAJ1685597.1"/>
    </source>
</evidence>
<evidence type="ECO:0000256" key="3">
    <source>
        <dbReference type="SAM" id="MobiDB-lite"/>
    </source>
</evidence>
<feature type="domain" description="Adenylosuccinate lyase PurB C-terminal" evidence="5">
    <location>
        <begin position="253"/>
        <end position="346"/>
    </location>
</feature>
<dbReference type="Gene3D" id="1.10.40.30">
    <property type="entry name" value="Fumarase/aspartase (C-terminal domain)"/>
    <property type="match status" value="1"/>
</dbReference>
<evidence type="ECO:0008006" key="9">
    <source>
        <dbReference type="Google" id="ProtNLM"/>
    </source>
</evidence>
<dbReference type="Proteomes" id="UP001151287">
    <property type="component" value="Unassembled WGS sequence"/>
</dbReference>
<dbReference type="AlphaFoldDB" id="A0A9Q0C1K9"/>
<organism evidence="7 8">
    <name type="scientific">Rhynchospora breviuscula</name>
    <dbReference type="NCBI Taxonomy" id="2022672"/>
    <lineage>
        <taxon>Eukaryota</taxon>
        <taxon>Viridiplantae</taxon>
        <taxon>Streptophyta</taxon>
        <taxon>Embryophyta</taxon>
        <taxon>Tracheophyta</taxon>
        <taxon>Spermatophyta</taxon>
        <taxon>Magnoliopsida</taxon>
        <taxon>Liliopsida</taxon>
        <taxon>Poales</taxon>
        <taxon>Cyperaceae</taxon>
        <taxon>Cyperoideae</taxon>
        <taxon>Rhynchosporeae</taxon>
        <taxon>Rhynchospora</taxon>
    </lineage>
</organism>
<sequence length="646" mass="72964">MNQNLFFELWCARPTFSELLDALEFFHFGCTSEDIHNLAYSLLIKNAMNHVMFPVMTDLCKALYVMGKDNLHMPMPPHIHHQLASPTTLGKKIAICAFRLDNWAQFMTEVSIFGDIAGVIGKCNDQNIVYPEIVWTQIAEELVTSLGLQFNPYATKIGSHHYMLELFDNMLNFNNVLHDFTKDVWSYISVGYFKQMTKGGEVGSSTMPHEVDPTNFGNCRGNLFMAKTALAAASMDVSTYKSDVTKILLPFTSLGLVHSHVAYKKSLHGIKMLQVNESRFYEDLEKNWAVLAETIQTVIRRYAVPEPYETLKELTRDVDKERISFFIRNLDLPEEEKLNLLNLIPHHTAEAENLAKSIDEALVLSEEPVQEAAGSGGETRSRTGWLCPRSNSKSNIKKRTDSRNKKHKGRLEEVDQQDEGEADDRGRGWESASSETERDGGSERQREHPFIVTEPGEVARAKKNGLDYLFHLYEQCRLFLVQVQALARQHGHKPTSAPPSTLGSVKQLSYVTNQVFRYAKKAGGSHINKPKMRHYVHCYALHCLDEEQSNALRKAFKERRQNVGAWRQACYEPLVNISARHNWDIDVVFNSHPRLSIWYVPTKLRQLCHIASSNAGTNVATAGTGTVGTILGSGSGDLLQQPSSIF</sequence>
<name>A0A9Q0C1K9_9POAL</name>
<keyword evidence="8" id="KW-1185">Reference proteome</keyword>
<dbReference type="PANTHER" id="PTHR43411">
    <property type="entry name" value="ADENYLOSUCCINATE LYASE"/>
    <property type="match status" value="1"/>
</dbReference>
<reference evidence="7" key="1">
    <citation type="journal article" date="2022" name="Cell">
        <title>Repeat-based holocentromeres influence genome architecture and karyotype evolution.</title>
        <authorList>
            <person name="Hofstatter P.G."/>
            <person name="Thangavel G."/>
            <person name="Lux T."/>
            <person name="Neumann P."/>
            <person name="Vondrak T."/>
            <person name="Novak P."/>
            <person name="Zhang M."/>
            <person name="Costa L."/>
            <person name="Castellani M."/>
            <person name="Scott A."/>
            <person name="Toegelov H."/>
            <person name="Fuchs J."/>
            <person name="Mata-Sucre Y."/>
            <person name="Dias Y."/>
            <person name="Vanzela A.L.L."/>
            <person name="Huettel B."/>
            <person name="Almeida C.C.S."/>
            <person name="Simkova H."/>
            <person name="Souza G."/>
            <person name="Pedrosa-Harand A."/>
            <person name="Macas J."/>
            <person name="Mayer K.F.X."/>
            <person name="Houben A."/>
            <person name="Marques A."/>
        </authorList>
    </citation>
    <scope>NUCLEOTIDE SEQUENCE</scope>
    <source>
        <strain evidence="7">RhyBre1mFocal</strain>
    </source>
</reference>
<dbReference type="InterPro" id="IPR000362">
    <property type="entry name" value="Fumarate_lyase_fam"/>
</dbReference>
<dbReference type="Pfam" id="PF00206">
    <property type="entry name" value="Lyase_1"/>
    <property type="match status" value="1"/>
</dbReference>
<dbReference type="InterPro" id="IPR013539">
    <property type="entry name" value="PurB_C"/>
</dbReference>
<evidence type="ECO:0000313" key="8">
    <source>
        <dbReference type="Proteomes" id="UP001151287"/>
    </source>
</evidence>
<dbReference type="Pfam" id="PF17538">
    <property type="entry name" value="C_LFY_FLO"/>
    <property type="match status" value="1"/>
</dbReference>
<dbReference type="OrthoDB" id="1875842at2759"/>
<dbReference type="GO" id="GO:0004018">
    <property type="term" value="F:N6-(1,2-dicarboxyethyl)AMP AMP-lyase (fumarate-forming) activity"/>
    <property type="evidence" value="ECO:0007669"/>
    <property type="project" value="InterPro"/>
</dbReference>
<dbReference type="GO" id="GO:0003677">
    <property type="term" value="F:DNA binding"/>
    <property type="evidence" value="ECO:0007669"/>
    <property type="project" value="InterPro"/>
</dbReference>
<feature type="region of interest" description="Disordered" evidence="3">
    <location>
        <begin position="369"/>
        <end position="452"/>
    </location>
</feature>
<dbReference type="InterPro" id="IPR047136">
    <property type="entry name" value="PurB_bact"/>
</dbReference>
<evidence type="ECO:0000259" key="5">
    <source>
        <dbReference type="Pfam" id="PF08328"/>
    </source>
</evidence>
<proteinExistence type="predicted"/>
<comment type="pathway">
    <text evidence="2">Purine metabolism; AMP biosynthesis via de novo pathway; AMP from IMP: step 2/2.</text>
</comment>
<accession>A0A9Q0C1K9</accession>
<feature type="compositionally biased region" description="Basic and acidic residues" evidence="3">
    <location>
        <begin position="435"/>
        <end position="449"/>
    </location>
</feature>
<feature type="domain" description="Fumarate lyase N-terminal" evidence="4">
    <location>
        <begin position="22"/>
        <end position="222"/>
    </location>
</feature>
<comment type="pathway">
    <text evidence="1">Purine metabolism; IMP biosynthesis via de novo pathway; 5-amino-1-(5-phospho-D-ribosyl)imidazole-4-carboxamide from 5-amino-1-(5-phospho-D-ribosyl)imidazole-4-carboxylate: step 2/2.</text>
</comment>
<feature type="domain" description="Floricaula/leafy DNA-binding C-terminal" evidence="6">
    <location>
        <begin position="439"/>
        <end position="614"/>
    </location>
</feature>
<evidence type="ECO:0000256" key="1">
    <source>
        <dbReference type="ARBA" id="ARBA00004706"/>
    </source>
</evidence>
<dbReference type="Pfam" id="PF08328">
    <property type="entry name" value="ASL_C"/>
    <property type="match status" value="1"/>
</dbReference>
<evidence type="ECO:0000259" key="4">
    <source>
        <dbReference type="Pfam" id="PF00206"/>
    </source>
</evidence>
<dbReference type="GO" id="GO:0006188">
    <property type="term" value="P:IMP biosynthetic process"/>
    <property type="evidence" value="ECO:0007669"/>
    <property type="project" value="InterPro"/>
</dbReference>
<dbReference type="InterPro" id="IPR022761">
    <property type="entry name" value="Fumarate_lyase_N"/>
</dbReference>
<evidence type="ECO:0000259" key="6">
    <source>
        <dbReference type="Pfam" id="PF17538"/>
    </source>
</evidence>
<dbReference type="EMBL" id="JAMQYH010000005">
    <property type="protein sequence ID" value="KAJ1685597.1"/>
    <property type="molecule type" value="Genomic_DNA"/>
</dbReference>
<gene>
    <name evidence="7" type="ORF">LUZ63_016987</name>
</gene>
<comment type="caution">
    <text evidence="7">The sequence shown here is derived from an EMBL/GenBank/DDBJ whole genome shotgun (WGS) entry which is preliminary data.</text>
</comment>
<dbReference type="InterPro" id="IPR035209">
    <property type="entry name" value="FLO/LFY_C"/>
</dbReference>
<dbReference type="Gene3D" id="1.20.200.10">
    <property type="entry name" value="Fumarase/aspartase (Central domain)"/>
    <property type="match status" value="1"/>
</dbReference>